<proteinExistence type="predicted"/>
<evidence type="ECO:0000256" key="7">
    <source>
        <dbReference type="PROSITE-ProRule" id="PRU00703"/>
    </source>
</evidence>
<feature type="transmembrane region" description="Helical" evidence="9">
    <location>
        <begin position="90"/>
        <end position="109"/>
    </location>
</feature>
<feature type="transmembrane region" description="Helical" evidence="9">
    <location>
        <begin position="121"/>
        <end position="142"/>
    </location>
</feature>
<dbReference type="CDD" id="cd04590">
    <property type="entry name" value="CBS_pair_CorC_HlyC_assoc"/>
    <property type="match status" value="1"/>
</dbReference>
<evidence type="ECO:0000313" key="12">
    <source>
        <dbReference type="EMBL" id="RXK15769.1"/>
    </source>
</evidence>
<evidence type="ECO:0000313" key="13">
    <source>
        <dbReference type="Proteomes" id="UP000290092"/>
    </source>
</evidence>
<keyword evidence="2 8" id="KW-0812">Transmembrane</keyword>
<keyword evidence="13" id="KW-1185">Reference proteome</keyword>
<gene>
    <name evidence="12" type="ORF">CP985_06670</name>
</gene>
<dbReference type="InterPro" id="IPR002550">
    <property type="entry name" value="CNNM"/>
</dbReference>
<dbReference type="Gene3D" id="3.10.580.10">
    <property type="entry name" value="CBS-domain"/>
    <property type="match status" value="1"/>
</dbReference>
<keyword evidence="5 7" id="KW-0129">CBS domain</keyword>
<dbReference type="AlphaFoldDB" id="A0AAX2AHW2"/>
<name>A0AAX2AHW2_9BACT</name>
<dbReference type="SUPFAM" id="SSF54631">
    <property type="entry name" value="CBS-domain pair"/>
    <property type="match status" value="1"/>
</dbReference>
<evidence type="ECO:0000256" key="9">
    <source>
        <dbReference type="SAM" id="Phobius"/>
    </source>
</evidence>
<dbReference type="EMBL" id="NXID01000021">
    <property type="protein sequence ID" value="RXK15769.1"/>
    <property type="molecule type" value="Genomic_DNA"/>
</dbReference>
<dbReference type="Proteomes" id="UP000290092">
    <property type="component" value="Unassembled WGS sequence"/>
</dbReference>
<comment type="subcellular location">
    <subcellularLocation>
        <location evidence="1">Membrane</location>
        <topology evidence="1">Multi-pass membrane protein</topology>
    </subcellularLocation>
</comment>
<evidence type="ECO:0000256" key="5">
    <source>
        <dbReference type="ARBA" id="ARBA00023122"/>
    </source>
</evidence>
<dbReference type="PROSITE" id="PS51371">
    <property type="entry name" value="CBS"/>
    <property type="match status" value="1"/>
</dbReference>
<comment type="caution">
    <text evidence="12">The sequence shown here is derived from an EMBL/GenBank/DDBJ whole genome shotgun (WGS) entry which is preliminary data.</text>
</comment>
<dbReference type="Pfam" id="PF00571">
    <property type="entry name" value="CBS"/>
    <property type="match status" value="2"/>
</dbReference>
<dbReference type="InterPro" id="IPR044751">
    <property type="entry name" value="Ion_transp-like_CBS"/>
</dbReference>
<evidence type="ECO:0000256" key="2">
    <source>
        <dbReference type="ARBA" id="ARBA00022692"/>
    </source>
</evidence>
<dbReference type="PROSITE" id="PS51846">
    <property type="entry name" value="CNNM"/>
    <property type="match status" value="1"/>
</dbReference>
<evidence type="ECO:0000259" key="11">
    <source>
        <dbReference type="PROSITE" id="PS51846"/>
    </source>
</evidence>
<evidence type="ECO:0000256" key="8">
    <source>
        <dbReference type="PROSITE-ProRule" id="PRU01193"/>
    </source>
</evidence>
<evidence type="ECO:0000256" key="6">
    <source>
        <dbReference type="ARBA" id="ARBA00023136"/>
    </source>
</evidence>
<dbReference type="InterPro" id="IPR046342">
    <property type="entry name" value="CBS_dom_sf"/>
</dbReference>
<dbReference type="Pfam" id="PF01595">
    <property type="entry name" value="CNNM"/>
    <property type="match status" value="1"/>
</dbReference>
<reference evidence="12 13" key="1">
    <citation type="submission" date="2017-09" db="EMBL/GenBank/DDBJ databases">
        <title>Genomics of the genus Arcobacter.</title>
        <authorList>
            <person name="Perez-Cataluna A."/>
            <person name="Figueras M.J."/>
            <person name="Salas-Masso N."/>
        </authorList>
    </citation>
    <scope>NUCLEOTIDE SEQUENCE [LARGE SCALE GENOMIC DNA]</scope>
    <source>
        <strain evidence="12 13">CECT 7386</strain>
    </source>
</reference>
<feature type="domain" description="CNNM transmembrane" evidence="11">
    <location>
        <begin position="1"/>
        <end position="183"/>
    </location>
</feature>
<evidence type="ECO:0000256" key="4">
    <source>
        <dbReference type="ARBA" id="ARBA00022989"/>
    </source>
</evidence>
<dbReference type="InterPro" id="IPR000644">
    <property type="entry name" value="CBS_dom"/>
</dbReference>
<evidence type="ECO:0000259" key="10">
    <source>
        <dbReference type="PROSITE" id="PS51371"/>
    </source>
</evidence>
<keyword evidence="3" id="KW-0677">Repeat</keyword>
<dbReference type="PANTHER" id="PTHR22777:SF4">
    <property type="entry name" value="UPF0053 PROTEIN SLL1254"/>
    <property type="match status" value="1"/>
</dbReference>
<sequence>MTLLIIYLLIALFVSFLCSILEAVLLSSTNSYIESLSKQDSQSKSIKILKELKSNIDKPISSILILNTFAHTMGAAGVGAQAQTLFGEEWQTLIAFVLTLLILYFSEIIPKTIGAIYWKKLLVPSAYIISFLIKVSYPLVWFSTFITEFISKNKSKKHNISRDEIMAIVAMGEKDGSILSKESNLIENLFKLKNVKAKDVMTPRSVVFALNEETTINDALEDDNLYIFSRIPVYKDNIDDIVGMVLNQTLLEESLEERGDKKIKEVLMNVYKVSENIPVSNLIDLFVKRKTHLFVVYDEYGQTSGIVTLEDVIEALLGVEIVDEMDEIEDMQAFAKNRNRLFQNKMMLQKRKEEQNN</sequence>
<keyword evidence="4 8" id="KW-1133">Transmembrane helix</keyword>
<dbReference type="PANTHER" id="PTHR22777">
    <property type="entry name" value="HEMOLYSIN-RELATED"/>
    <property type="match status" value="1"/>
</dbReference>
<accession>A0AAX2AHW2</accession>
<dbReference type="KEGG" id="amyt:AMYT_2512"/>
<evidence type="ECO:0000256" key="1">
    <source>
        <dbReference type="ARBA" id="ARBA00004141"/>
    </source>
</evidence>
<dbReference type="SMART" id="SM00116">
    <property type="entry name" value="CBS"/>
    <property type="match status" value="1"/>
</dbReference>
<protein>
    <submittedName>
        <fullName evidence="12">Transporter</fullName>
    </submittedName>
</protein>
<keyword evidence="6 8" id="KW-0472">Membrane</keyword>
<organism evidence="12 13">
    <name type="scientific">Malaciobacter mytili LMG 24559</name>
    <dbReference type="NCBI Taxonomy" id="1032238"/>
    <lineage>
        <taxon>Bacteria</taxon>
        <taxon>Pseudomonadati</taxon>
        <taxon>Campylobacterota</taxon>
        <taxon>Epsilonproteobacteria</taxon>
        <taxon>Campylobacterales</taxon>
        <taxon>Arcobacteraceae</taxon>
        <taxon>Malaciobacter</taxon>
    </lineage>
</organism>
<evidence type="ECO:0000256" key="3">
    <source>
        <dbReference type="ARBA" id="ARBA00022737"/>
    </source>
</evidence>
<dbReference type="GO" id="GO:0005886">
    <property type="term" value="C:plasma membrane"/>
    <property type="evidence" value="ECO:0007669"/>
    <property type="project" value="TreeGrafter"/>
</dbReference>
<feature type="domain" description="CBS" evidence="10">
    <location>
        <begin position="266"/>
        <end position="324"/>
    </location>
</feature>
<dbReference type="RefSeq" id="WP_114842862.1">
    <property type="nucleotide sequence ID" value="NZ_CP031219.1"/>
</dbReference>